<evidence type="ECO:0000313" key="1">
    <source>
        <dbReference type="EnsemblPlants" id="Solyc04g054745.1.1"/>
    </source>
</evidence>
<evidence type="ECO:0000313" key="2">
    <source>
        <dbReference type="Proteomes" id="UP000004994"/>
    </source>
</evidence>
<dbReference type="Proteomes" id="UP000004994">
    <property type="component" value="Chromosome 4"/>
</dbReference>
<dbReference type="EnsemblPlants" id="Solyc04g054745.1.1">
    <property type="protein sequence ID" value="Solyc04g054745.1.1"/>
    <property type="gene ID" value="Solyc04g054745.1"/>
</dbReference>
<name>A0A3Q7G5Z2_SOLLC</name>
<dbReference type="Gramene" id="Solyc04g054745.1.1">
    <property type="protein sequence ID" value="Solyc04g054745.1.1"/>
    <property type="gene ID" value="Solyc04g054745.1"/>
</dbReference>
<accession>A0A3Q7G5Z2</accession>
<reference evidence="1" key="2">
    <citation type="submission" date="2019-01" db="UniProtKB">
        <authorList>
            <consortium name="EnsemblPlants"/>
        </authorList>
    </citation>
    <scope>IDENTIFICATION</scope>
    <source>
        <strain evidence="1">cv. Heinz 1706</strain>
    </source>
</reference>
<protein>
    <submittedName>
        <fullName evidence="1">Uncharacterized protein</fullName>
    </submittedName>
</protein>
<dbReference type="InParanoid" id="A0A3Q7G5Z2"/>
<keyword evidence="2" id="KW-1185">Reference proteome</keyword>
<sequence>MYYRCCLSSLERATPFSTGNTTYCLALLEKGVGQRKRGYSQKMRKKRVEEIECIASISINYSLI</sequence>
<proteinExistence type="predicted"/>
<organism evidence="1">
    <name type="scientific">Solanum lycopersicum</name>
    <name type="common">Tomato</name>
    <name type="synonym">Lycopersicon esculentum</name>
    <dbReference type="NCBI Taxonomy" id="4081"/>
    <lineage>
        <taxon>Eukaryota</taxon>
        <taxon>Viridiplantae</taxon>
        <taxon>Streptophyta</taxon>
        <taxon>Embryophyta</taxon>
        <taxon>Tracheophyta</taxon>
        <taxon>Spermatophyta</taxon>
        <taxon>Magnoliopsida</taxon>
        <taxon>eudicotyledons</taxon>
        <taxon>Gunneridae</taxon>
        <taxon>Pentapetalae</taxon>
        <taxon>asterids</taxon>
        <taxon>lamiids</taxon>
        <taxon>Solanales</taxon>
        <taxon>Solanaceae</taxon>
        <taxon>Solanoideae</taxon>
        <taxon>Solaneae</taxon>
        <taxon>Solanum</taxon>
        <taxon>Solanum subgen. Lycopersicon</taxon>
    </lineage>
</organism>
<dbReference type="AlphaFoldDB" id="A0A3Q7G5Z2"/>
<reference evidence="1" key="1">
    <citation type="journal article" date="2012" name="Nature">
        <title>The tomato genome sequence provides insights into fleshy fruit evolution.</title>
        <authorList>
            <consortium name="Tomato Genome Consortium"/>
        </authorList>
    </citation>
    <scope>NUCLEOTIDE SEQUENCE [LARGE SCALE GENOMIC DNA]</scope>
    <source>
        <strain evidence="1">cv. Heinz 1706</strain>
    </source>
</reference>